<dbReference type="InterPro" id="IPR001766">
    <property type="entry name" value="Fork_head_dom"/>
</dbReference>
<dbReference type="GO" id="GO:0005634">
    <property type="term" value="C:nucleus"/>
    <property type="evidence" value="ECO:0007669"/>
    <property type="project" value="UniProtKB-SubCell"/>
</dbReference>
<dbReference type="PROSITE" id="PS00658">
    <property type="entry name" value="FORK_HEAD_2"/>
    <property type="match status" value="1"/>
</dbReference>
<dbReference type="InterPro" id="IPR036388">
    <property type="entry name" value="WH-like_DNA-bd_sf"/>
</dbReference>
<dbReference type="PRINTS" id="PR00053">
    <property type="entry name" value="FORKHEAD"/>
</dbReference>
<dbReference type="CDD" id="cd00059">
    <property type="entry name" value="FH_FOX"/>
    <property type="match status" value="1"/>
</dbReference>
<dbReference type="GO" id="GO:0000981">
    <property type="term" value="F:DNA-binding transcription factor activity, RNA polymerase II-specific"/>
    <property type="evidence" value="ECO:0007669"/>
    <property type="project" value="TreeGrafter"/>
</dbReference>
<sequence length="607" mass="64685">MDRNPHPQPSDRDGGVHTTPTAPMFSTSSASSSAGPGSRPHPHPHPHPQQSQQLQQSQFRVFLPPRTHELAPMPANYSGGNHGSPPDPEPSGNNFAGAVNSANLCDIALLLNGSISIKPGTSGKPPYSYATLITFAILRHPRRQMTLNEIYNWIVTHYPYFKTAGSGWKNSVRHNLSLNKTFVRIPRPVNEPGKGAYWTVDLSVLEETINSNKNKPPVHRYSVSHEAEPETGMKRSAGLLTVAGTNPSLARTSSISTTGAAAAAAAAASNTSSEFSQYSFLPSSSQRYSGSNSLLMGVTSSISDFGMLPRIPSFSSASGMQAPRRASLQIPPSMHRYQPYPIMGTQQQQQLGVGGHVSSIHYQQSASPMTPSSQLHAPVLGIANTFVSPISMALNASTSRVIGNSLQAMESSASQQPSLPTPQPLQPPLQSSQIEMLRLHAAHTSIAHGSVTDEAYHATTANPETTQKWHGPGKPLSVHTQLQVKPTPSLPEYLLAPHQTLTHTQQNKQFMTVSPDNRALEKRVESAADPAIFPNSVSPSRPELAQTAKRQKVETNEIVSGNPNPALSGSMAAAAAAAASTDISAYFAFGEASGSSQGLPQPPPPSR</sequence>
<keyword evidence="3" id="KW-0804">Transcription</keyword>
<dbReference type="Gene3D" id="1.10.10.10">
    <property type="entry name" value="Winged helix-like DNA-binding domain superfamily/Winged helix DNA-binding domain"/>
    <property type="match status" value="1"/>
</dbReference>
<feature type="region of interest" description="Disordered" evidence="6">
    <location>
        <begin position="69"/>
        <end position="95"/>
    </location>
</feature>
<name>A0A9W7XGZ9_9FUNG</name>
<evidence type="ECO:0000256" key="6">
    <source>
        <dbReference type="SAM" id="MobiDB-lite"/>
    </source>
</evidence>
<dbReference type="InterPro" id="IPR036390">
    <property type="entry name" value="WH_DNA-bd_sf"/>
</dbReference>
<dbReference type="PROSITE" id="PS50039">
    <property type="entry name" value="FORK_HEAD_3"/>
    <property type="match status" value="1"/>
</dbReference>
<keyword evidence="4 5" id="KW-0539">Nucleus</keyword>
<dbReference type="GO" id="GO:0000978">
    <property type="term" value="F:RNA polymerase II cis-regulatory region sequence-specific DNA binding"/>
    <property type="evidence" value="ECO:0007669"/>
    <property type="project" value="TreeGrafter"/>
</dbReference>
<dbReference type="InterPro" id="IPR030456">
    <property type="entry name" value="TF_fork_head_CS_2"/>
</dbReference>
<feature type="compositionally biased region" description="Polar residues" evidence="6">
    <location>
        <begin position="18"/>
        <end position="27"/>
    </location>
</feature>
<accession>A0A9W7XGZ9</accession>
<comment type="subcellular location">
    <subcellularLocation>
        <location evidence="5">Nucleus</location>
    </subcellularLocation>
</comment>
<evidence type="ECO:0000256" key="4">
    <source>
        <dbReference type="ARBA" id="ARBA00023242"/>
    </source>
</evidence>
<feature type="region of interest" description="Disordered" evidence="6">
    <location>
        <begin position="408"/>
        <end position="429"/>
    </location>
</feature>
<feature type="domain" description="Fork-head" evidence="7">
    <location>
        <begin position="124"/>
        <end position="201"/>
    </location>
</feature>
<dbReference type="SUPFAM" id="SSF46785">
    <property type="entry name" value="Winged helix' DNA-binding domain"/>
    <property type="match status" value="1"/>
</dbReference>
<comment type="caution">
    <text evidence="8">The sequence shown here is derived from an EMBL/GenBank/DDBJ whole genome shotgun (WGS) entry which is preliminary data.</text>
</comment>
<feature type="compositionally biased region" description="Basic and acidic residues" evidence="6">
    <location>
        <begin position="1"/>
        <end position="15"/>
    </location>
</feature>
<gene>
    <name evidence="8" type="ORF">LPJ64_003963</name>
</gene>
<dbReference type="EMBL" id="JANBOH010000173">
    <property type="protein sequence ID" value="KAJ1644347.1"/>
    <property type="molecule type" value="Genomic_DNA"/>
</dbReference>
<organism evidence="8 9">
    <name type="scientific">Coemansia asiatica</name>
    <dbReference type="NCBI Taxonomy" id="1052880"/>
    <lineage>
        <taxon>Eukaryota</taxon>
        <taxon>Fungi</taxon>
        <taxon>Fungi incertae sedis</taxon>
        <taxon>Zoopagomycota</taxon>
        <taxon>Kickxellomycotina</taxon>
        <taxon>Kickxellomycetes</taxon>
        <taxon>Kickxellales</taxon>
        <taxon>Kickxellaceae</taxon>
        <taxon>Coemansia</taxon>
    </lineage>
</organism>
<feature type="DNA-binding region" description="Fork-head" evidence="5">
    <location>
        <begin position="124"/>
        <end position="201"/>
    </location>
</feature>
<dbReference type="Pfam" id="PF00250">
    <property type="entry name" value="Forkhead"/>
    <property type="match status" value="1"/>
</dbReference>
<evidence type="ECO:0000259" key="7">
    <source>
        <dbReference type="PROSITE" id="PS50039"/>
    </source>
</evidence>
<proteinExistence type="predicted"/>
<keyword evidence="9" id="KW-1185">Reference proteome</keyword>
<dbReference type="SMART" id="SM00339">
    <property type="entry name" value="FH"/>
    <property type="match status" value="1"/>
</dbReference>
<evidence type="ECO:0000313" key="8">
    <source>
        <dbReference type="EMBL" id="KAJ1644347.1"/>
    </source>
</evidence>
<evidence type="ECO:0000256" key="1">
    <source>
        <dbReference type="ARBA" id="ARBA00023015"/>
    </source>
</evidence>
<dbReference type="PROSITE" id="PS00657">
    <property type="entry name" value="FORK_HEAD_1"/>
    <property type="match status" value="1"/>
</dbReference>
<dbReference type="InterPro" id="IPR045912">
    <property type="entry name" value="FOXJ2/3-like"/>
</dbReference>
<dbReference type="FunFam" id="1.10.10.10:FF:000135">
    <property type="entry name" value="forkhead box protein G1"/>
    <property type="match status" value="1"/>
</dbReference>
<dbReference type="AlphaFoldDB" id="A0A9W7XGZ9"/>
<evidence type="ECO:0000313" key="9">
    <source>
        <dbReference type="Proteomes" id="UP001145021"/>
    </source>
</evidence>
<feature type="region of interest" description="Disordered" evidence="6">
    <location>
        <begin position="1"/>
        <end position="56"/>
    </location>
</feature>
<keyword evidence="1" id="KW-0805">Transcription regulation</keyword>
<evidence type="ECO:0000256" key="3">
    <source>
        <dbReference type="ARBA" id="ARBA00023163"/>
    </source>
</evidence>
<reference evidence="8" key="1">
    <citation type="submission" date="2022-07" db="EMBL/GenBank/DDBJ databases">
        <title>Phylogenomic reconstructions and comparative analyses of Kickxellomycotina fungi.</title>
        <authorList>
            <person name="Reynolds N.K."/>
            <person name="Stajich J.E."/>
            <person name="Barry K."/>
            <person name="Grigoriev I.V."/>
            <person name="Crous P."/>
            <person name="Smith M.E."/>
        </authorList>
    </citation>
    <scope>NUCLEOTIDE SEQUENCE</scope>
    <source>
        <strain evidence="8">NBRC 105413</strain>
    </source>
</reference>
<dbReference type="InterPro" id="IPR018122">
    <property type="entry name" value="TF_fork_head_CS_1"/>
</dbReference>
<feature type="compositionally biased region" description="Low complexity" evidence="6">
    <location>
        <begin position="28"/>
        <end position="38"/>
    </location>
</feature>
<keyword evidence="2 5" id="KW-0238">DNA-binding</keyword>
<evidence type="ECO:0000256" key="5">
    <source>
        <dbReference type="PROSITE-ProRule" id="PRU00089"/>
    </source>
</evidence>
<dbReference type="PANTHER" id="PTHR46078">
    <property type="entry name" value="FORKHEAD BOX PROTEIN J2 FAMILY MEMBER"/>
    <property type="match status" value="1"/>
</dbReference>
<dbReference type="PANTHER" id="PTHR46078:SF2">
    <property type="entry name" value="FORK-HEAD DOMAIN-CONTAINING PROTEIN"/>
    <property type="match status" value="1"/>
</dbReference>
<protein>
    <recommendedName>
        <fullName evidence="7">Fork-head domain-containing protein</fullName>
    </recommendedName>
</protein>
<evidence type="ECO:0000256" key="2">
    <source>
        <dbReference type="ARBA" id="ARBA00023125"/>
    </source>
</evidence>
<dbReference type="Proteomes" id="UP001145021">
    <property type="component" value="Unassembled WGS sequence"/>
</dbReference>